<keyword evidence="1" id="KW-0812">Transmembrane</keyword>
<accession>A0A9P6L8V8</accession>
<reference evidence="2" key="2">
    <citation type="submission" date="2020-11" db="EMBL/GenBank/DDBJ databases">
        <authorList>
            <consortium name="DOE Joint Genome Institute"/>
            <person name="Kuo A."/>
            <person name="Miyauchi S."/>
            <person name="Kiss E."/>
            <person name="Drula E."/>
            <person name="Kohler A."/>
            <person name="Sanchez-Garcia M."/>
            <person name="Andreopoulos B."/>
            <person name="Barry K.W."/>
            <person name="Bonito G."/>
            <person name="Buee M."/>
            <person name="Carver A."/>
            <person name="Chen C."/>
            <person name="Cichocki N."/>
            <person name="Clum A."/>
            <person name="Culley D."/>
            <person name="Crous P.W."/>
            <person name="Fauchery L."/>
            <person name="Girlanda M."/>
            <person name="Hayes R."/>
            <person name="Keri Z."/>
            <person name="Labutti K."/>
            <person name="Lipzen A."/>
            <person name="Lombard V."/>
            <person name="Magnuson J."/>
            <person name="Maillard F."/>
            <person name="Morin E."/>
            <person name="Murat C."/>
            <person name="Nolan M."/>
            <person name="Ohm R."/>
            <person name="Pangilinan J."/>
            <person name="Pereira M."/>
            <person name="Perotto S."/>
            <person name="Peter M."/>
            <person name="Riley R."/>
            <person name="Sitrit Y."/>
            <person name="Stielow B."/>
            <person name="Szollosi G."/>
            <person name="Zifcakova L."/>
            <person name="Stursova M."/>
            <person name="Spatafora J.W."/>
            <person name="Tedersoo L."/>
            <person name="Vaario L.-M."/>
            <person name="Yamada A."/>
            <person name="Yan M."/>
            <person name="Wang P."/>
            <person name="Xu J."/>
            <person name="Bruns T."/>
            <person name="Baldrian P."/>
            <person name="Vilgalys R."/>
            <person name="Henrissat B."/>
            <person name="Grigoriev I.V."/>
            <person name="Hibbett D."/>
            <person name="Nagy L.G."/>
            <person name="Martin F.M."/>
        </authorList>
    </citation>
    <scope>NUCLEOTIDE SEQUENCE</scope>
    <source>
        <strain evidence="2">UH-Tt-Lm1</strain>
    </source>
</reference>
<gene>
    <name evidence="2" type="ORF">BJ322DRAFT_581029</name>
</gene>
<keyword evidence="3" id="KW-1185">Reference proteome</keyword>
<dbReference type="OrthoDB" id="7862095at2759"/>
<dbReference type="AlphaFoldDB" id="A0A9P6L8V8"/>
<keyword evidence="1" id="KW-1133">Transmembrane helix</keyword>
<dbReference type="Proteomes" id="UP000736335">
    <property type="component" value="Unassembled WGS sequence"/>
</dbReference>
<feature type="transmembrane region" description="Helical" evidence="1">
    <location>
        <begin position="148"/>
        <end position="170"/>
    </location>
</feature>
<evidence type="ECO:0000313" key="3">
    <source>
        <dbReference type="Proteomes" id="UP000736335"/>
    </source>
</evidence>
<feature type="transmembrane region" description="Helical" evidence="1">
    <location>
        <begin position="95"/>
        <end position="119"/>
    </location>
</feature>
<proteinExistence type="predicted"/>
<organism evidence="2 3">
    <name type="scientific">Thelephora terrestris</name>
    <dbReference type="NCBI Taxonomy" id="56493"/>
    <lineage>
        <taxon>Eukaryota</taxon>
        <taxon>Fungi</taxon>
        <taxon>Dikarya</taxon>
        <taxon>Basidiomycota</taxon>
        <taxon>Agaricomycotina</taxon>
        <taxon>Agaricomycetes</taxon>
        <taxon>Thelephorales</taxon>
        <taxon>Thelephoraceae</taxon>
        <taxon>Thelephora</taxon>
    </lineage>
</organism>
<evidence type="ECO:0000256" key="1">
    <source>
        <dbReference type="SAM" id="Phobius"/>
    </source>
</evidence>
<comment type="caution">
    <text evidence="2">The sequence shown here is derived from an EMBL/GenBank/DDBJ whole genome shotgun (WGS) entry which is preliminary data.</text>
</comment>
<reference evidence="2" key="1">
    <citation type="journal article" date="2020" name="Nat. Commun.">
        <title>Large-scale genome sequencing of mycorrhizal fungi provides insights into the early evolution of symbiotic traits.</title>
        <authorList>
            <person name="Miyauchi S."/>
            <person name="Kiss E."/>
            <person name="Kuo A."/>
            <person name="Drula E."/>
            <person name="Kohler A."/>
            <person name="Sanchez-Garcia M."/>
            <person name="Morin E."/>
            <person name="Andreopoulos B."/>
            <person name="Barry K.W."/>
            <person name="Bonito G."/>
            <person name="Buee M."/>
            <person name="Carver A."/>
            <person name="Chen C."/>
            <person name="Cichocki N."/>
            <person name="Clum A."/>
            <person name="Culley D."/>
            <person name="Crous P.W."/>
            <person name="Fauchery L."/>
            <person name="Girlanda M."/>
            <person name="Hayes R.D."/>
            <person name="Keri Z."/>
            <person name="LaButti K."/>
            <person name="Lipzen A."/>
            <person name="Lombard V."/>
            <person name="Magnuson J."/>
            <person name="Maillard F."/>
            <person name="Murat C."/>
            <person name="Nolan M."/>
            <person name="Ohm R.A."/>
            <person name="Pangilinan J."/>
            <person name="Pereira M.F."/>
            <person name="Perotto S."/>
            <person name="Peter M."/>
            <person name="Pfister S."/>
            <person name="Riley R."/>
            <person name="Sitrit Y."/>
            <person name="Stielow J.B."/>
            <person name="Szollosi G."/>
            <person name="Zifcakova L."/>
            <person name="Stursova M."/>
            <person name="Spatafora J.W."/>
            <person name="Tedersoo L."/>
            <person name="Vaario L.M."/>
            <person name="Yamada A."/>
            <person name="Yan M."/>
            <person name="Wang P."/>
            <person name="Xu J."/>
            <person name="Bruns T."/>
            <person name="Baldrian P."/>
            <person name="Vilgalys R."/>
            <person name="Dunand C."/>
            <person name="Henrissat B."/>
            <person name="Grigoriev I.V."/>
            <person name="Hibbett D."/>
            <person name="Nagy L.G."/>
            <person name="Martin F.M."/>
        </authorList>
    </citation>
    <scope>NUCLEOTIDE SEQUENCE</scope>
    <source>
        <strain evidence="2">UH-Tt-Lm1</strain>
    </source>
</reference>
<sequence length="210" mass="23177">MGSRRHFCCCIPVRAAVFLSSLLSLIGSGLGAGAFFWLVHTIDTRPDLLNESQVKITSGARIGLIVAGVVLAIVALISLFGFVGSVVRNRRMVKAYSILVWTGFFSSLALTAFACYLVFSKSTLIECYNGETEVPCSSIFSTGRKVGFVVSNVVGLLFQLYVCVVIRRYVDQLEDEQVYRNDFGVNNKKNTSYYPFQSIESNRGLLDSKH</sequence>
<dbReference type="EMBL" id="WIUZ02000004">
    <property type="protein sequence ID" value="KAF9787806.1"/>
    <property type="molecule type" value="Genomic_DNA"/>
</dbReference>
<evidence type="ECO:0000313" key="2">
    <source>
        <dbReference type="EMBL" id="KAF9787806.1"/>
    </source>
</evidence>
<feature type="transmembrane region" description="Helical" evidence="1">
    <location>
        <begin position="59"/>
        <end position="83"/>
    </location>
</feature>
<protein>
    <submittedName>
        <fullName evidence="2">Uncharacterized protein</fullName>
    </submittedName>
</protein>
<feature type="transmembrane region" description="Helical" evidence="1">
    <location>
        <begin position="12"/>
        <end position="39"/>
    </location>
</feature>
<keyword evidence="1" id="KW-0472">Membrane</keyword>
<name>A0A9P6L8V8_9AGAM</name>